<sequence>MTGRRAASGQSDGDEHQRFTRYLQDLAAVAAEDEGSLVAEVLRDPDATMAQSAVVRHVDRRAAQLLSDPQFANWERDLAAVIGEREFLQRRLRAWALLRSVALGEPWTAEEITTASDWLQRKATEIVTSPDALALLAREGRTRRVRAAAAARMRRGDQHAG</sequence>
<keyword evidence="2" id="KW-1185">Reference proteome</keyword>
<dbReference type="EMBL" id="VBZC01000014">
    <property type="protein sequence ID" value="TLS45395.1"/>
    <property type="molecule type" value="Genomic_DNA"/>
</dbReference>
<reference evidence="1 2" key="1">
    <citation type="submission" date="2019-05" db="EMBL/GenBank/DDBJ databases">
        <title>Streptomyces sp. NEAU-C151, a novel actinomycete isolated from soil.</title>
        <authorList>
            <person name="Han L."/>
            <person name="Jiang H."/>
        </authorList>
    </citation>
    <scope>NUCLEOTIDE SEQUENCE [LARGE SCALE GENOMIC DNA]</scope>
    <source>
        <strain evidence="1 2">NEAU-C151</strain>
    </source>
</reference>
<evidence type="ECO:0008006" key="3">
    <source>
        <dbReference type="Google" id="ProtNLM"/>
    </source>
</evidence>
<organism evidence="1 2">
    <name type="scientific">Streptomyces montanus</name>
    <dbReference type="NCBI Taxonomy" id="2580423"/>
    <lineage>
        <taxon>Bacteria</taxon>
        <taxon>Bacillati</taxon>
        <taxon>Actinomycetota</taxon>
        <taxon>Actinomycetes</taxon>
        <taxon>Kitasatosporales</taxon>
        <taxon>Streptomycetaceae</taxon>
        <taxon>Streptomyces</taxon>
    </lineage>
</organism>
<evidence type="ECO:0000313" key="1">
    <source>
        <dbReference type="EMBL" id="TLS45395.1"/>
    </source>
</evidence>
<dbReference type="RefSeq" id="WP_138045645.1">
    <property type="nucleotide sequence ID" value="NZ_VBZC01000014.1"/>
</dbReference>
<proteinExistence type="predicted"/>
<dbReference type="AlphaFoldDB" id="A0A5R9G1H4"/>
<dbReference type="Proteomes" id="UP000305906">
    <property type="component" value="Unassembled WGS sequence"/>
</dbReference>
<name>A0A5R9G1H4_9ACTN</name>
<evidence type="ECO:0000313" key="2">
    <source>
        <dbReference type="Proteomes" id="UP000305906"/>
    </source>
</evidence>
<comment type="caution">
    <text evidence="1">The sequence shown here is derived from an EMBL/GenBank/DDBJ whole genome shotgun (WGS) entry which is preliminary data.</text>
</comment>
<protein>
    <recommendedName>
        <fullName evidence="3">HEAT repeat domain-containing protein</fullName>
    </recommendedName>
</protein>
<gene>
    <name evidence="1" type="ORF">FE633_15130</name>
</gene>
<accession>A0A5R9G1H4</accession>